<name>B9SKF9_RICCO</name>
<feature type="region of interest" description="Disordered" evidence="7">
    <location>
        <begin position="155"/>
        <end position="218"/>
    </location>
</feature>
<feature type="compositionally biased region" description="Basic and acidic residues" evidence="7">
    <location>
        <begin position="171"/>
        <end position="183"/>
    </location>
</feature>
<evidence type="ECO:0000256" key="7">
    <source>
        <dbReference type="SAM" id="MobiDB-lite"/>
    </source>
</evidence>
<dbReference type="InterPro" id="IPR003890">
    <property type="entry name" value="MIF4G-like_typ-3"/>
</dbReference>
<feature type="compositionally biased region" description="Pro residues" evidence="7">
    <location>
        <begin position="396"/>
        <end position="410"/>
    </location>
</feature>
<feature type="compositionally biased region" description="Polar residues" evidence="7">
    <location>
        <begin position="627"/>
        <end position="637"/>
    </location>
</feature>
<dbReference type="PANTHER" id="PTHR23253">
    <property type="entry name" value="EUKARYOTIC TRANSLATION INITIATION FACTOR 4 GAMMA"/>
    <property type="match status" value="1"/>
</dbReference>
<feature type="domain" description="MI" evidence="8">
    <location>
        <begin position="1564"/>
        <end position="1689"/>
    </location>
</feature>
<dbReference type="GO" id="GO:0006413">
    <property type="term" value="P:translational initiation"/>
    <property type="evidence" value="ECO:0000318"/>
    <property type="project" value="GO_Central"/>
</dbReference>
<dbReference type="SUPFAM" id="SSF48371">
    <property type="entry name" value="ARM repeat"/>
    <property type="match status" value="2"/>
</dbReference>
<dbReference type="STRING" id="3988.B9SKF9"/>
<gene>
    <name evidence="9" type="ORF">RCOM_0658590</name>
</gene>
<dbReference type="Pfam" id="PF02854">
    <property type="entry name" value="MIF4G"/>
    <property type="match status" value="1"/>
</dbReference>
<evidence type="ECO:0000256" key="1">
    <source>
        <dbReference type="ARBA" id="ARBA00005775"/>
    </source>
</evidence>
<feature type="compositionally biased region" description="Basic and acidic residues" evidence="7">
    <location>
        <begin position="600"/>
        <end position="615"/>
    </location>
</feature>
<feature type="compositionally biased region" description="Basic and acidic residues" evidence="7">
    <location>
        <begin position="1341"/>
        <end position="1362"/>
    </location>
</feature>
<feature type="region of interest" description="Disordered" evidence="7">
    <location>
        <begin position="1514"/>
        <end position="1548"/>
    </location>
</feature>
<proteinExistence type="inferred from homology"/>
<feature type="compositionally biased region" description="Low complexity" evidence="7">
    <location>
        <begin position="845"/>
        <end position="855"/>
    </location>
</feature>
<keyword evidence="10" id="KW-1185">Reference proteome</keyword>
<accession>B9SKF9</accession>
<comment type="similarity">
    <text evidence="1">Belongs to the eukaryotic initiation factor 4G family.</text>
</comment>
<dbReference type="Gene3D" id="1.25.40.180">
    <property type="match status" value="2"/>
</dbReference>
<dbReference type="FunCoup" id="B9SKF9">
    <property type="interactions" value="2457"/>
</dbReference>
<feature type="compositionally biased region" description="Polar residues" evidence="7">
    <location>
        <begin position="661"/>
        <end position="675"/>
    </location>
</feature>
<dbReference type="InterPro" id="IPR003891">
    <property type="entry name" value="Initiation_fac_eIF4g_MI"/>
</dbReference>
<feature type="compositionally biased region" description="Basic and acidic residues" evidence="7">
    <location>
        <begin position="860"/>
        <end position="882"/>
    </location>
</feature>
<evidence type="ECO:0000256" key="6">
    <source>
        <dbReference type="ARBA" id="ARBA00075135"/>
    </source>
</evidence>
<dbReference type="eggNOG" id="KOG0401">
    <property type="taxonomic scope" value="Eukaryota"/>
</dbReference>
<keyword evidence="2 9" id="KW-0396">Initiation factor</keyword>
<evidence type="ECO:0000256" key="2">
    <source>
        <dbReference type="ARBA" id="ARBA00022540"/>
    </source>
</evidence>
<feature type="compositionally biased region" description="Low complexity" evidence="7">
    <location>
        <begin position="726"/>
        <end position="740"/>
    </location>
</feature>
<protein>
    <recommendedName>
        <fullName evidence="5">Eukaryotic translation initiation factor 4G</fullName>
    </recommendedName>
    <alternativeName>
        <fullName evidence="6">Protein synthesis initiation factor 4G</fullName>
    </alternativeName>
</protein>
<dbReference type="InParanoid" id="B9SKF9"/>
<sequence>MSFNQSRSDKNDSQYRKSGRSAASNQQRTSSVSYGKGGGGGPPAPSPSSSPLSSNRSFKKSNHAQGAQSRVNSSDSANATAHRNIQNGAHHVHPPLHVETPITQRSTRTVPKAPTSQPASLTSETASSLPPSNNPGDASKGFAFQFGSLAPAALNGMQIPARTSSAPPNLDEQKRDQARHETFRPVPSLPTPTPKQQLPRRDVSTVDQSNAGEAHPLPKVKKDVPVSMAPPVSQTQKSSVIPIPMTSMQMPFHQPPVSVQFGGPNPQMQPQGVPPTSLQLPMPMAALPMGNAPQVQQPMFVQGLHQPHQLPPQGIMHQGQGLSFTPQMGPQLPPQLGNLGIGITSQYTQQQGGKFGGPRKTTVKITDPKTHEELRLDKRMDTYADSGSSVLRSHPNVPPQSQPIPSFPPTHPINYYPNSYNPNNLFFQPSSSLPLTSGQIPSNSQQPRYNYSVSQGPQNVSFVNPSAVNSLPINKSGTSMHGMADPSNLEHARDVHNVISSASSGTVQVKVKPAATVEKGVSSKPLRPSMEANTSQFEKDSVTVPESSLEHSKVGTESLALKSLPMASRQSVATPIDSGAINSSSSAQSEESLLTGTNTDSKRKETLSRSNSIKDHQRKSGKKGYIQSHQGTPANSGSNVLETETTVSSTSVNSDDLAESVQESVSAISAPTSDVSEAKIDDIGEHFTGVTPESSGARENNRILDNEDITTSRSLDSEEVGKSQSDDTTALDASSSNSDSDANKEVSTMKFSASDPEVASVPTPDLSESTSKGEILENSGNGMVSLAVSSSKEKAVELTRSKSTTGSLRRKRKEILQKADAAGTTLDLYMAYKGPEEKKESAVPTEATESTSTSSILKQEPADARQVDSNSSEKDVQNKAEPEDWEDAADISTPKLETSDNGEQGLGGIVQHGKDGSANTAKKYSRDFLLKFSEQCTDLPGRFEITADIADALMSVSVSHFAERESYPSPGRVVDRSNSGSRVDRWGSAIVDDDRWNKLPGPFGIGRDLRLDIGFGGNAGFRPGQGGNFGVLRNPRAQSPVQYTGGILAGPMQSLGPQAGMQRNSADADRWQRAASFQQRGLIPSPQTPLQMMHRAERKYEVGKVTDEEESKQRQLKAILNKLTPQNFEKLFEQVKAVNIDNAVTLTGVISQIFDKALMEPTFCEMYANFCHHLAGELPDFTEDNEKITFKRLLLNKCQEEFERGEREQEEANKADEEGETKQSEEEREEKRTKARRRMLGNIRLIGELYKKKMLTERIMHECIKKLLGQYQNPDEEDVEALCKLMSTIGEMIDHPKAKEHMDAYFDRMAKLSNNMKLSSRVRFMLKDAIDLRRNKWQQRRKVEGPKKIDEVHRDAAQERHHQSSRLSRNPVINPSPRRAPMDFGPRGSAPMGGFHGLPAQVRGYGTQDVRFEERQSYEARTLSVPLPRPLSDDSITLGPQGGLARGMSFRGPPAMAGGPIADISPSSGDRRMAAGLNGFSTVSERPAYSPREEFFPRYPDRFALPAAFDQSSGHERNMNYVNRDPRNQDRNFDRSHATSPPGRAQLPAFTQNIPSEKVWPEERLRDMSMAAIKEFYSARDEKEVALCIKELSASSFHPSMISLWVTDSFERKDMERDLLAKLLINLARSQDDRILTSSQLIKGFESVLTTLEDAVNDAPKAAEFLGRMLAKAVVENVIPLREIGQLLHEGGEEPGRLLEIGLAGDVLGSTLEMIRVEKGESVLNEICISSNLHLEDFRPPAPNRSRILERFI</sequence>
<evidence type="ECO:0000259" key="8">
    <source>
        <dbReference type="PROSITE" id="PS51366"/>
    </source>
</evidence>
<feature type="compositionally biased region" description="Low complexity" evidence="7">
    <location>
        <begin position="638"/>
        <end position="655"/>
    </location>
</feature>
<feature type="compositionally biased region" description="Polar residues" evidence="7">
    <location>
        <begin position="766"/>
        <end position="790"/>
    </location>
</feature>
<dbReference type="SMART" id="SM00544">
    <property type="entry name" value="MA3"/>
    <property type="match status" value="1"/>
</dbReference>
<evidence type="ECO:0000256" key="5">
    <source>
        <dbReference type="ARBA" id="ARBA00067320"/>
    </source>
</evidence>
<dbReference type="PROSITE" id="PS51366">
    <property type="entry name" value="MI"/>
    <property type="match status" value="1"/>
</dbReference>
<organism evidence="9 10">
    <name type="scientific">Ricinus communis</name>
    <name type="common">Castor bean</name>
    <dbReference type="NCBI Taxonomy" id="3988"/>
    <lineage>
        <taxon>Eukaryota</taxon>
        <taxon>Viridiplantae</taxon>
        <taxon>Streptophyta</taxon>
        <taxon>Embryophyta</taxon>
        <taxon>Tracheophyta</taxon>
        <taxon>Spermatophyta</taxon>
        <taxon>Magnoliopsida</taxon>
        <taxon>eudicotyledons</taxon>
        <taxon>Gunneridae</taxon>
        <taxon>Pentapetalae</taxon>
        <taxon>rosids</taxon>
        <taxon>fabids</taxon>
        <taxon>Malpighiales</taxon>
        <taxon>Euphorbiaceae</taxon>
        <taxon>Acalyphoideae</taxon>
        <taxon>Acalypheae</taxon>
        <taxon>Ricinus</taxon>
    </lineage>
</organism>
<dbReference type="Pfam" id="PF02847">
    <property type="entry name" value="MA3"/>
    <property type="match status" value="1"/>
</dbReference>
<feature type="region of interest" description="Disordered" evidence="7">
    <location>
        <begin position="1204"/>
        <end position="1235"/>
    </location>
</feature>
<feature type="compositionally biased region" description="Polar residues" evidence="7">
    <location>
        <begin position="63"/>
        <end position="87"/>
    </location>
</feature>
<feature type="compositionally biased region" description="Basic and acidic residues" evidence="7">
    <location>
        <begin position="676"/>
        <end position="685"/>
    </location>
</feature>
<feature type="compositionally biased region" description="Low complexity" evidence="7">
    <location>
        <begin position="583"/>
        <end position="592"/>
    </location>
</feature>
<feature type="region of interest" description="Disordered" evidence="7">
    <location>
        <begin position="517"/>
        <end position="553"/>
    </location>
</feature>
<dbReference type="GO" id="GO:0003729">
    <property type="term" value="F:mRNA binding"/>
    <property type="evidence" value="ECO:0000318"/>
    <property type="project" value="GO_Central"/>
</dbReference>
<feature type="compositionally biased region" description="Basic and acidic residues" evidence="7">
    <location>
        <begin position="1514"/>
        <end position="1537"/>
    </location>
</feature>
<feature type="compositionally biased region" description="Polar residues" evidence="7">
    <location>
        <begin position="101"/>
        <end position="136"/>
    </location>
</feature>
<dbReference type="PANTHER" id="PTHR23253:SF9">
    <property type="entry name" value="EUKARYOTIC TRANSLATION INITIATION FACTOR 4 GAMMA 2"/>
    <property type="match status" value="1"/>
</dbReference>
<dbReference type="FunFam" id="1.25.40.180:FF:000034">
    <property type="entry name" value="Eukaryotic translation initiation factor 4G"/>
    <property type="match status" value="1"/>
</dbReference>
<dbReference type="Proteomes" id="UP000008311">
    <property type="component" value="Unassembled WGS sequence"/>
</dbReference>
<dbReference type="GO" id="GO:0016281">
    <property type="term" value="C:eukaryotic translation initiation factor 4F complex"/>
    <property type="evidence" value="ECO:0000318"/>
    <property type="project" value="GO_Central"/>
</dbReference>
<dbReference type="EMBL" id="EQ974002">
    <property type="protein sequence ID" value="EEF35880.1"/>
    <property type="molecule type" value="Genomic_DNA"/>
</dbReference>
<keyword evidence="4" id="KW-0648">Protein biosynthesis</keyword>
<feature type="region of interest" description="Disordered" evidence="7">
    <location>
        <begin position="1"/>
        <end position="142"/>
    </location>
</feature>
<dbReference type="InterPro" id="IPR016024">
    <property type="entry name" value="ARM-type_fold"/>
</dbReference>
<feature type="compositionally biased region" description="Basic and acidic residues" evidence="7">
    <location>
        <begin position="715"/>
        <end position="725"/>
    </location>
</feature>
<evidence type="ECO:0000313" key="9">
    <source>
        <dbReference type="EMBL" id="EEF35880.1"/>
    </source>
</evidence>
<feature type="compositionally biased region" description="Basic and acidic residues" evidence="7">
    <location>
        <begin position="791"/>
        <end position="800"/>
    </location>
</feature>
<feature type="region of interest" description="Disordered" evidence="7">
    <location>
        <begin position="1338"/>
        <end position="1380"/>
    </location>
</feature>
<feature type="region of interest" description="Disordered" evidence="7">
    <location>
        <begin position="386"/>
        <end position="410"/>
    </location>
</feature>
<evidence type="ECO:0000256" key="3">
    <source>
        <dbReference type="ARBA" id="ARBA00022845"/>
    </source>
</evidence>
<dbReference type="FunFam" id="1.25.40.180:FF:000024">
    <property type="entry name" value="Eukaryotic translation initiation factor 4G"/>
    <property type="match status" value="1"/>
</dbReference>
<feature type="region of interest" description="Disordered" evidence="7">
    <location>
        <begin position="576"/>
        <end position="812"/>
    </location>
</feature>
<reference evidence="10" key="1">
    <citation type="journal article" date="2010" name="Nat. Biotechnol.">
        <title>Draft genome sequence of the oilseed species Ricinus communis.</title>
        <authorList>
            <person name="Chan A.P."/>
            <person name="Crabtree J."/>
            <person name="Zhao Q."/>
            <person name="Lorenzi H."/>
            <person name="Orvis J."/>
            <person name="Puiu D."/>
            <person name="Melake-Berhan A."/>
            <person name="Jones K.M."/>
            <person name="Redman J."/>
            <person name="Chen G."/>
            <person name="Cahoon E.B."/>
            <person name="Gedil M."/>
            <person name="Stanke M."/>
            <person name="Haas B.J."/>
            <person name="Wortman J.R."/>
            <person name="Fraser-Liggett C.M."/>
            <person name="Ravel J."/>
            <person name="Rabinowicz P.D."/>
        </authorList>
    </citation>
    <scope>NUCLEOTIDE SEQUENCE [LARGE SCALE GENOMIC DNA]</scope>
    <source>
        <strain evidence="10">cv. Hale</strain>
    </source>
</reference>
<evidence type="ECO:0000256" key="4">
    <source>
        <dbReference type="ARBA" id="ARBA00022917"/>
    </source>
</evidence>
<keyword evidence="3" id="KW-0810">Translation regulation</keyword>
<feature type="compositionally biased region" description="Basic and acidic residues" evidence="7">
    <location>
        <begin position="1204"/>
        <end position="1232"/>
    </location>
</feature>
<dbReference type="SMART" id="SM00543">
    <property type="entry name" value="MIF4G"/>
    <property type="match status" value="1"/>
</dbReference>
<feature type="region of interest" description="Disordered" evidence="7">
    <location>
        <begin position="836"/>
        <end position="917"/>
    </location>
</feature>
<dbReference type="GO" id="GO:0003743">
    <property type="term" value="F:translation initiation factor activity"/>
    <property type="evidence" value="ECO:0000318"/>
    <property type="project" value="GO_Central"/>
</dbReference>
<dbReference type="GO" id="GO:0006417">
    <property type="term" value="P:regulation of translation"/>
    <property type="evidence" value="ECO:0007669"/>
    <property type="project" value="UniProtKB-KW"/>
</dbReference>
<evidence type="ECO:0000313" key="10">
    <source>
        <dbReference type="Proteomes" id="UP000008311"/>
    </source>
</evidence>